<accession>A0A7J6X602</accession>
<evidence type="ECO:0000313" key="8">
    <source>
        <dbReference type="EMBL" id="KAF5205236.1"/>
    </source>
</evidence>
<name>A0A7J6X602_THATH</name>
<keyword evidence="5" id="KW-0378">Hydrolase</keyword>
<keyword evidence="9" id="KW-1185">Reference proteome</keyword>
<evidence type="ECO:0000256" key="4">
    <source>
        <dbReference type="ARBA" id="ARBA00022729"/>
    </source>
</evidence>
<dbReference type="PANTHER" id="PTHR45650:SF32">
    <property type="entry name" value="GDSL-LIKE LIPASE_ACYLHYDROLASE"/>
    <property type="match status" value="1"/>
</dbReference>
<dbReference type="PANTHER" id="PTHR45650">
    <property type="entry name" value="GDSL-LIKE LIPASE/ACYLHYDROLASE-RELATED"/>
    <property type="match status" value="1"/>
</dbReference>
<dbReference type="Pfam" id="PF00657">
    <property type="entry name" value="Lipase_GDSL"/>
    <property type="match status" value="1"/>
</dbReference>
<organism evidence="8 9">
    <name type="scientific">Thalictrum thalictroides</name>
    <name type="common">Rue-anemone</name>
    <name type="synonym">Anemone thalictroides</name>
    <dbReference type="NCBI Taxonomy" id="46969"/>
    <lineage>
        <taxon>Eukaryota</taxon>
        <taxon>Viridiplantae</taxon>
        <taxon>Streptophyta</taxon>
        <taxon>Embryophyta</taxon>
        <taxon>Tracheophyta</taxon>
        <taxon>Spermatophyta</taxon>
        <taxon>Magnoliopsida</taxon>
        <taxon>Ranunculales</taxon>
        <taxon>Ranunculaceae</taxon>
        <taxon>Thalictroideae</taxon>
        <taxon>Thalictrum</taxon>
    </lineage>
</organism>
<dbReference type="EMBL" id="JABWDY010004361">
    <property type="protein sequence ID" value="KAF5205236.1"/>
    <property type="molecule type" value="Genomic_DNA"/>
</dbReference>
<keyword evidence="7" id="KW-0443">Lipid metabolism</keyword>
<evidence type="ECO:0000256" key="6">
    <source>
        <dbReference type="ARBA" id="ARBA00022963"/>
    </source>
</evidence>
<sequence length="378" mass="41571">MKLFLVDECLFWFLAIFIIISHCICFSSSSSEVVGSSSPPATPQVPSMFVFGDSLVDHGNNNYLSSYAKSNYMPYGIDFYKGPTGRFSNGKTTIDLIGEEFGLPYLPAYEDALTVETILHGVNYASAAGGILNLTGQFLGDRFSFSQQVAKFKSTVDLLRNHMGEKNLSQYLAKSIAIINMGSNDYINNYLLPYLYPTSYYHTPVDYADLLIDLYASHLQALYNAGLRKFALGGVGPLGCIPNQLATGMALPGMCVAHVNDMVGLFNDRLRSLVDKMNANHTDAIFVYGNTYGAFGDILNNPSAYGFKVTDAGCCGIGRNQGQITCLPYSFPCMNRNEYMFWDAFHPTEAVNAIIAKRAYTGPPSDCYPINLKQMAQI</sequence>
<reference evidence="8 9" key="1">
    <citation type="submission" date="2020-06" db="EMBL/GenBank/DDBJ databases">
        <title>Transcriptomic and genomic resources for Thalictrum thalictroides and T. hernandezii: Facilitating candidate gene discovery in an emerging model plant lineage.</title>
        <authorList>
            <person name="Arias T."/>
            <person name="Riano-Pachon D.M."/>
            <person name="Di Stilio V.S."/>
        </authorList>
    </citation>
    <scope>NUCLEOTIDE SEQUENCE [LARGE SCALE GENOMIC DNA]</scope>
    <source>
        <strain evidence="9">cv. WT478/WT964</strain>
        <tissue evidence="8">Leaves</tissue>
    </source>
</reference>
<protein>
    <submittedName>
        <fullName evidence="8">GDSL esterase/lipase</fullName>
    </submittedName>
</protein>
<evidence type="ECO:0000256" key="7">
    <source>
        <dbReference type="ARBA" id="ARBA00023098"/>
    </source>
</evidence>
<evidence type="ECO:0000256" key="3">
    <source>
        <dbReference type="ARBA" id="ARBA00022525"/>
    </source>
</evidence>
<comment type="similarity">
    <text evidence="2">Belongs to the 'GDSL' lipolytic enzyme family.</text>
</comment>
<dbReference type="InterPro" id="IPR035669">
    <property type="entry name" value="SGNH_plant_lipase-like"/>
</dbReference>
<dbReference type="InterPro" id="IPR036514">
    <property type="entry name" value="SGNH_hydro_sf"/>
</dbReference>
<proteinExistence type="inferred from homology"/>
<dbReference type="CDD" id="cd01837">
    <property type="entry name" value="SGNH_plant_lipase_like"/>
    <property type="match status" value="1"/>
</dbReference>
<dbReference type="Gene3D" id="3.40.50.1110">
    <property type="entry name" value="SGNH hydrolase"/>
    <property type="match status" value="1"/>
</dbReference>
<comment type="caution">
    <text evidence="8">The sequence shown here is derived from an EMBL/GenBank/DDBJ whole genome shotgun (WGS) entry which is preliminary data.</text>
</comment>
<keyword evidence="3" id="KW-0964">Secreted</keyword>
<evidence type="ECO:0000256" key="2">
    <source>
        <dbReference type="ARBA" id="ARBA00008668"/>
    </source>
</evidence>
<dbReference type="GO" id="GO:0016042">
    <property type="term" value="P:lipid catabolic process"/>
    <property type="evidence" value="ECO:0007669"/>
    <property type="project" value="UniProtKB-KW"/>
</dbReference>
<dbReference type="GO" id="GO:0016788">
    <property type="term" value="F:hydrolase activity, acting on ester bonds"/>
    <property type="evidence" value="ECO:0007669"/>
    <property type="project" value="InterPro"/>
</dbReference>
<dbReference type="InterPro" id="IPR051238">
    <property type="entry name" value="GDSL_esterase/lipase"/>
</dbReference>
<dbReference type="OrthoDB" id="1600564at2759"/>
<dbReference type="Proteomes" id="UP000554482">
    <property type="component" value="Unassembled WGS sequence"/>
</dbReference>
<dbReference type="SUPFAM" id="SSF52266">
    <property type="entry name" value="SGNH hydrolase"/>
    <property type="match status" value="1"/>
</dbReference>
<dbReference type="GO" id="GO:0005576">
    <property type="term" value="C:extracellular region"/>
    <property type="evidence" value="ECO:0007669"/>
    <property type="project" value="UniProtKB-SubCell"/>
</dbReference>
<comment type="subcellular location">
    <subcellularLocation>
        <location evidence="1">Secreted</location>
    </subcellularLocation>
</comment>
<keyword evidence="6" id="KW-0442">Lipid degradation</keyword>
<evidence type="ECO:0000313" key="9">
    <source>
        <dbReference type="Proteomes" id="UP000554482"/>
    </source>
</evidence>
<gene>
    <name evidence="8" type="ORF">FRX31_005187</name>
</gene>
<keyword evidence="4" id="KW-0732">Signal</keyword>
<dbReference type="InterPro" id="IPR001087">
    <property type="entry name" value="GDSL"/>
</dbReference>
<evidence type="ECO:0000256" key="5">
    <source>
        <dbReference type="ARBA" id="ARBA00022801"/>
    </source>
</evidence>
<dbReference type="AlphaFoldDB" id="A0A7J6X602"/>
<evidence type="ECO:0000256" key="1">
    <source>
        <dbReference type="ARBA" id="ARBA00004613"/>
    </source>
</evidence>